<feature type="domain" description="Ribosome maturation factor RimP N-terminal" evidence="4">
    <location>
        <begin position="155"/>
        <end position="231"/>
    </location>
</feature>
<dbReference type="Gene3D" id="3.30.300.70">
    <property type="entry name" value="RimP-like superfamily, N-terminal"/>
    <property type="match status" value="1"/>
</dbReference>
<dbReference type="SUPFAM" id="SSF75420">
    <property type="entry name" value="YhbC-like, N-terminal domain"/>
    <property type="match status" value="1"/>
</dbReference>
<evidence type="ECO:0000313" key="6">
    <source>
        <dbReference type="EMBL" id="AFK43301.1"/>
    </source>
</evidence>
<dbReference type="InterPro" id="IPR028989">
    <property type="entry name" value="RimP_N"/>
</dbReference>
<evidence type="ECO:0000256" key="1">
    <source>
        <dbReference type="ARBA" id="ARBA00022490"/>
    </source>
</evidence>
<feature type="compositionally biased region" description="Acidic residues" evidence="3">
    <location>
        <begin position="82"/>
        <end position="125"/>
    </location>
</feature>
<feature type="region of interest" description="Disordered" evidence="3">
    <location>
        <begin position="61"/>
        <end position="133"/>
    </location>
</feature>
<dbReference type="Pfam" id="PF02576">
    <property type="entry name" value="RimP_N"/>
    <property type="match status" value="1"/>
</dbReference>
<reference evidence="6" key="1">
    <citation type="submission" date="2012-05" db="EMBL/GenBank/DDBJ databases">
        <authorList>
            <person name="Krishnakumar V."/>
            <person name="Cheung F."/>
            <person name="Xiao Y."/>
            <person name="Chan A."/>
            <person name="Moskal W.A."/>
            <person name="Town C.D."/>
        </authorList>
    </citation>
    <scope>NUCLEOTIDE SEQUENCE</scope>
</reference>
<evidence type="ECO:0000256" key="2">
    <source>
        <dbReference type="ARBA" id="ARBA00022517"/>
    </source>
</evidence>
<dbReference type="GO" id="GO:0042274">
    <property type="term" value="P:ribosomal small subunit biogenesis"/>
    <property type="evidence" value="ECO:0007669"/>
    <property type="project" value="InterPro"/>
</dbReference>
<dbReference type="InterPro" id="IPR003728">
    <property type="entry name" value="Ribosome_maturation_RimP"/>
</dbReference>
<evidence type="ECO:0000256" key="3">
    <source>
        <dbReference type="SAM" id="MobiDB-lite"/>
    </source>
</evidence>
<organism evidence="6">
    <name type="scientific">Lotus japonicus</name>
    <name type="common">Lotus corniculatus var. japonicus</name>
    <dbReference type="NCBI Taxonomy" id="34305"/>
    <lineage>
        <taxon>Eukaryota</taxon>
        <taxon>Viridiplantae</taxon>
        <taxon>Streptophyta</taxon>
        <taxon>Embryophyta</taxon>
        <taxon>Tracheophyta</taxon>
        <taxon>Spermatophyta</taxon>
        <taxon>Magnoliopsida</taxon>
        <taxon>eudicotyledons</taxon>
        <taxon>Gunneridae</taxon>
        <taxon>Pentapetalae</taxon>
        <taxon>rosids</taxon>
        <taxon>fabids</taxon>
        <taxon>Fabales</taxon>
        <taxon>Fabaceae</taxon>
        <taxon>Papilionoideae</taxon>
        <taxon>50 kb inversion clade</taxon>
        <taxon>NPAAA clade</taxon>
        <taxon>Hologalegina</taxon>
        <taxon>robinioid clade</taxon>
        <taxon>Loteae</taxon>
        <taxon>Lotus</taxon>
    </lineage>
</organism>
<feature type="domain" description="DUF7912" evidence="5">
    <location>
        <begin position="233"/>
        <end position="324"/>
    </location>
</feature>
<keyword evidence="2" id="KW-0690">Ribosome biogenesis</keyword>
<evidence type="ECO:0000259" key="4">
    <source>
        <dbReference type="Pfam" id="PF02576"/>
    </source>
</evidence>
<proteinExistence type="evidence at transcript level"/>
<protein>
    <submittedName>
        <fullName evidence="6">Uncharacterized protein</fullName>
    </submittedName>
</protein>
<dbReference type="HAMAP" id="MF_01077">
    <property type="entry name" value="RimP"/>
    <property type="match status" value="1"/>
</dbReference>
<dbReference type="Pfam" id="PF25498">
    <property type="entry name" value="DUF7912"/>
    <property type="match status" value="1"/>
</dbReference>
<dbReference type="PANTHER" id="PTHR34544:SF1">
    <property type="entry name" value="OS04G0438300 PROTEIN"/>
    <property type="match status" value="1"/>
</dbReference>
<evidence type="ECO:0000259" key="5">
    <source>
        <dbReference type="Pfam" id="PF25498"/>
    </source>
</evidence>
<dbReference type="InterPro" id="IPR035956">
    <property type="entry name" value="RimP_N_sf"/>
</dbReference>
<dbReference type="PANTHER" id="PTHR34544">
    <property type="entry name" value="OSJNBA0006B20.18 PROTEIN"/>
    <property type="match status" value="1"/>
</dbReference>
<dbReference type="AlphaFoldDB" id="I3SSQ9"/>
<dbReference type="EMBL" id="BT143507">
    <property type="protein sequence ID" value="AFK43301.1"/>
    <property type="molecule type" value="mRNA"/>
</dbReference>
<dbReference type="InterPro" id="IPR057234">
    <property type="entry name" value="DUF7912"/>
</dbReference>
<accession>I3SSQ9</accession>
<name>I3SSQ9_LOTJA</name>
<keyword evidence="1" id="KW-0963">Cytoplasm</keyword>
<sequence>MDLVKASSLKPWRIPSPPLINITTSTATTFYFSPRSSKNFSFPFSTFQVQHTQLKPLILHGKKRNSSDSEPVLEPTIVQEVSMDEEEDDEFDYEEPLNDEDEDGDGYYDDDEQEEEEFEDEDEDSVPYAGDGGSGGGISLAGSWWDKKALAIAKEVTESFDGDLQIYAFRTLLRNSAIQVRIEKLSNKSGSPNIEDIEAFSTTYRAKLDEAELTKSVPENLTLEVSSPGVERVVRIPDDLDRFKDRSMYVRYAIDDDDSMNPSAEGDGVFKLESFDLDTKYCTWSLADVRVNREKAGKGRPLNKKQREWRLSTPFDSLRFVRLHSGT</sequence>